<organism evidence="2 3">
    <name type="scientific">Apodospora peruviana</name>
    <dbReference type="NCBI Taxonomy" id="516989"/>
    <lineage>
        <taxon>Eukaryota</taxon>
        <taxon>Fungi</taxon>
        <taxon>Dikarya</taxon>
        <taxon>Ascomycota</taxon>
        <taxon>Pezizomycotina</taxon>
        <taxon>Sordariomycetes</taxon>
        <taxon>Sordariomycetidae</taxon>
        <taxon>Sordariales</taxon>
        <taxon>Lasiosphaeriaceae</taxon>
        <taxon>Apodospora</taxon>
    </lineage>
</organism>
<feature type="compositionally biased region" description="Polar residues" evidence="1">
    <location>
        <begin position="54"/>
        <end position="71"/>
    </location>
</feature>
<evidence type="ECO:0000313" key="2">
    <source>
        <dbReference type="EMBL" id="KAK3324899.1"/>
    </source>
</evidence>
<evidence type="ECO:0000256" key="1">
    <source>
        <dbReference type="SAM" id="MobiDB-lite"/>
    </source>
</evidence>
<evidence type="ECO:0000313" key="3">
    <source>
        <dbReference type="Proteomes" id="UP001283341"/>
    </source>
</evidence>
<dbReference type="AlphaFoldDB" id="A0AAE0IH47"/>
<dbReference type="EMBL" id="JAUEDM010000002">
    <property type="protein sequence ID" value="KAK3324899.1"/>
    <property type="molecule type" value="Genomic_DNA"/>
</dbReference>
<feature type="region of interest" description="Disordered" evidence="1">
    <location>
        <begin position="44"/>
        <end position="79"/>
    </location>
</feature>
<dbReference type="Proteomes" id="UP001283341">
    <property type="component" value="Unassembled WGS sequence"/>
</dbReference>
<accession>A0AAE0IH47</accession>
<comment type="caution">
    <text evidence="2">The sequence shown here is derived from an EMBL/GenBank/DDBJ whole genome shotgun (WGS) entry which is preliminary data.</text>
</comment>
<name>A0AAE0IH47_9PEZI</name>
<proteinExistence type="predicted"/>
<keyword evidence="3" id="KW-1185">Reference proteome</keyword>
<reference evidence="2" key="1">
    <citation type="journal article" date="2023" name="Mol. Phylogenet. Evol.">
        <title>Genome-scale phylogeny and comparative genomics of the fungal order Sordariales.</title>
        <authorList>
            <person name="Hensen N."/>
            <person name="Bonometti L."/>
            <person name="Westerberg I."/>
            <person name="Brannstrom I.O."/>
            <person name="Guillou S."/>
            <person name="Cros-Aarteil S."/>
            <person name="Calhoun S."/>
            <person name="Haridas S."/>
            <person name="Kuo A."/>
            <person name="Mondo S."/>
            <person name="Pangilinan J."/>
            <person name="Riley R."/>
            <person name="LaButti K."/>
            <person name="Andreopoulos B."/>
            <person name="Lipzen A."/>
            <person name="Chen C."/>
            <person name="Yan M."/>
            <person name="Daum C."/>
            <person name="Ng V."/>
            <person name="Clum A."/>
            <person name="Steindorff A."/>
            <person name="Ohm R.A."/>
            <person name="Martin F."/>
            <person name="Silar P."/>
            <person name="Natvig D.O."/>
            <person name="Lalanne C."/>
            <person name="Gautier V."/>
            <person name="Ament-Velasquez S.L."/>
            <person name="Kruys A."/>
            <person name="Hutchinson M.I."/>
            <person name="Powell A.J."/>
            <person name="Barry K."/>
            <person name="Miller A.N."/>
            <person name="Grigoriev I.V."/>
            <person name="Debuchy R."/>
            <person name="Gladieux P."/>
            <person name="Hiltunen Thoren M."/>
            <person name="Johannesson H."/>
        </authorList>
    </citation>
    <scope>NUCLEOTIDE SEQUENCE</scope>
    <source>
        <strain evidence="2">CBS 118394</strain>
    </source>
</reference>
<reference evidence="2" key="2">
    <citation type="submission" date="2023-06" db="EMBL/GenBank/DDBJ databases">
        <authorList>
            <consortium name="Lawrence Berkeley National Laboratory"/>
            <person name="Haridas S."/>
            <person name="Hensen N."/>
            <person name="Bonometti L."/>
            <person name="Westerberg I."/>
            <person name="Brannstrom I.O."/>
            <person name="Guillou S."/>
            <person name="Cros-Aarteil S."/>
            <person name="Calhoun S."/>
            <person name="Kuo A."/>
            <person name="Mondo S."/>
            <person name="Pangilinan J."/>
            <person name="Riley R."/>
            <person name="Labutti K."/>
            <person name="Andreopoulos B."/>
            <person name="Lipzen A."/>
            <person name="Chen C."/>
            <person name="Yanf M."/>
            <person name="Daum C."/>
            <person name="Ng V."/>
            <person name="Clum A."/>
            <person name="Steindorff A."/>
            <person name="Ohm R."/>
            <person name="Martin F."/>
            <person name="Silar P."/>
            <person name="Natvig D."/>
            <person name="Lalanne C."/>
            <person name="Gautier V."/>
            <person name="Ament-Velasquez S.L."/>
            <person name="Kruys A."/>
            <person name="Hutchinson M.I."/>
            <person name="Powell A.J."/>
            <person name="Barry K."/>
            <person name="Miller A.N."/>
            <person name="Grigoriev I.V."/>
            <person name="Debuchy R."/>
            <person name="Gladieux P."/>
            <person name="Thoren M.H."/>
            <person name="Johannesson H."/>
        </authorList>
    </citation>
    <scope>NUCLEOTIDE SEQUENCE</scope>
    <source>
        <strain evidence="2">CBS 118394</strain>
    </source>
</reference>
<gene>
    <name evidence="2" type="ORF">B0H66DRAFT_587776</name>
</gene>
<protein>
    <submittedName>
        <fullName evidence="2">Uncharacterized protein</fullName>
    </submittedName>
</protein>
<sequence length="549" mass="59724">MAAMLNGIRAHKFTGLWVDELSEELAEILPAILPADLETHSLPVGKESKDCRPENNSGYGSNDATESTRAESFQEEPRISDCLPDAAPLDVAAKPTCRPARPPKRFALAHRKDPLQVDQPPPVEVRNSWADICGPLSVGLADELRRNSSGASSQAASMRLVMLGKSGNDRARPCIVVFCLEAHWKQVRKFFKQRKVRDLLERRPGPVGVFGLMDDDEEAWNPALDPTTTLCGLSIMLMSQESSGEARTATLGGIIKVTDASNQVVCYGLTAGHVMPAAASLPLPGKSLTFGVSNDGTTMDVDPDWEEEAARACAAGLCRPQFLGSVVDECILQHVSEDGKYYDWALCALSSGRHLLPNQLRETRHSSKPPDHGKRGPWCVPELQTIDTTFKTAIDDISVVVMTGSSGLRHGWLSTLPCPVMFGPAEQFITAYTITFLDEDTICDGDSGSWVVNEDTLEVVDIFEDIKRRLGAKSVELASASTIRSIGAVFDSLNMVGARQLDAIRGNGGPSREGDAMRWQLDAMRGNMDPMGPLPLRFPPMIDDMIPQN</sequence>